<feature type="domain" description="AB hydrolase-1" evidence="3">
    <location>
        <begin position="188"/>
        <end position="443"/>
    </location>
</feature>
<dbReference type="Gene3D" id="3.40.50.1820">
    <property type="entry name" value="alpha/beta hydrolase"/>
    <property type="match status" value="1"/>
</dbReference>
<organism evidence="4 5">
    <name type="scientific">Mesorhabditis spiculigera</name>
    <dbReference type="NCBI Taxonomy" id="96644"/>
    <lineage>
        <taxon>Eukaryota</taxon>
        <taxon>Metazoa</taxon>
        <taxon>Ecdysozoa</taxon>
        <taxon>Nematoda</taxon>
        <taxon>Chromadorea</taxon>
        <taxon>Rhabditida</taxon>
        <taxon>Rhabditina</taxon>
        <taxon>Rhabditomorpha</taxon>
        <taxon>Rhabditoidea</taxon>
        <taxon>Rhabditidae</taxon>
        <taxon>Mesorhabditinae</taxon>
        <taxon>Mesorhabditis</taxon>
    </lineage>
</organism>
<dbReference type="PIRSF" id="PIRSF005211">
    <property type="entry name" value="Ab_hydro_YheT"/>
    <property type="match status" value="1"/>
</dbReference>
<dbReference type="PANTHER" id="PTHR10794">
    <property type="entry name" value="ABHYDROLASE DOMAIN-CONTAINING PROTEIN"/>
    <property type="match status" value="1"/>
</dbReference>
<evidence type="ECO:0000313" key="5">
    <source>
        <dbReference type="Proteomes" id="UP001177023"/>
    </source>
</evidence>
<feature type="active site" description="Charge relay system" evidence="2">
    <location>
        <position position="406"/>
    </location>
</feature>
<dbReference type="Proteomes" id="UP001177023">
    <property type="component" value="Unassembled WGS sequence"/>
</dbReference>
<accession>A0AA36G282</accession>
<dbReference type="GO" id="GO:0051792">
    <property type="term" value="P:medium-chain fatty acid biosynthetic process"/>
    <property type="evidence" value="ECO:0007669"/>
    <property type="project" value="TreeGrafter"/>
</dbReference>
<dbReference type="GO" id="GO:0008126">
    <property type="term" value="F:acetylesterase activity"/>
    <property type="evidence" value="ECO:0007669"/>
    <property type="project" value="TreeGrafter"/>
</dbReference>
<keyword evidence="5" id="KW-1185">Reference proteome</keyword>
<dbReference type="InterPro" id="IPR012020">
    <property type="entry name" value="ABHD4"/>
</dbReference>
<evidence type="ECO:0000256" key="2">
    <source>
        <dbReference type="PIRSR" id="PIRSR005211-1"/>
    </source>
</evidence>
<dbReference type="PANTHER" id="PTHR10794:SF45">
    <property type="entry name" value="MONOACYLGLYCEROL LIPASE ABHD2"/>
    <property type="match status" value="1"/>
</dbReference>
<proteinExistence type="inferred from homology"/>
<dbReference type="Pfam" id="PF00561">
    <property type="entry name" value="Abhydrolase_1"/>
    <property type="match status" value="1"/>
</dbReference>
<comment type="similarity">
    <text evidence="1">Belongs to the AB hydrolase superfamily. AB hydrolase 4 family.</text>
</comment>
<protein>
    <recommendedName>
        <fullName evidence="3">AB hydrolase-1 domain-containing protein</fullName>
    </recommendedName>
</protein>
<feature type="active site" description="Charge relay system" evidence="2">
    <location>
        <position position="437"/>
    </location>
</feature>
<dbReference type="GO" id="GO:0047372">
    <property type="term" value="F:monoacylglycerol lipase activity"/>
    <property type="evidence" value="ECO:0007669"/>
    <property type="project" value="TreeGrafter"/>
</dbReference>
<feature type="active site" description="Charge relay system" evidence="2">
    <location>
        <position position="265"/>
    </location>
</feature>
<sequence>MDSTAALLHFRAIPLADRLNLSTGEMGNFSEYSLESKTGTPAVAAAGWGAWAVPDWTVLGGGAPYGEQLPPPQLLICFILLVSIIRLLHIFQSPRKPEVTLGDSSDKNVIAEIVAGIPLLSEPYRPPPLWGKSGHVQTAAYGVLGHANLKRTADRRIRQVLPDGSTVVFDVFEPLCPHPSNRDITFTLTPGIANSSESNYIRTLVHSAQEGGYRCIVLNHLGALRDEKLTGSRIFCYGGIEELTAMMDWAMAEYRDTRFTPIGFSMGGNLTTLYVLSTKADPEKSSRLMMGLSVGQGYCALSSTPFYHDWTNGRRAYNYIITENMKRLLRSHYAEVVEPHVKAGLVDEQRLWTATSIVAFDEQYNRKVFGFSSLESFYSWVSCLPRLQASERPLPIPMIFLNARDDPIVPEALWEPVREMCSQRDGVAFVLTAHGGHLGFLEGGSFSPKSVTWLDRFILQMADSAVRTM</sequence>
<dbReference type="InterPro" id="IPR029058">
    <property type="entry name" value="AB_hydrolase_fold"/>
</dbReference>
<comment type="caution">
    <text evidence="4">The sequence shown here is derived from an EMBL/GenBank/DDBJ whole genome shotgun (WGS) entry which is preliminary data.</text>
</comment>
<evidence type="ECO:0000313" key="4">
    <source>
        <dbReference type="EMBL" id="CAJ0575551.1"/>
    </source>
</evidence>
<dbReference type="GO" id="GO:0043401">
    <property type="term" value="P:steroid hormone receptor signaling pathway"/>
    <property type="evidence" value="ECO:0007669"/>
    <property type="project" value="TreeGrafter"/>
</dbReference>
<dbReference type="EMBL" id="CATQJA010002639">
    <property type="protein sequence ID" value="CAJ0575551.1"/>
    <property type="molecule type" value="Genomic_DNA"/>
</dbReference>
<dbReference type="AlphaFoldDB" id="A0AA36G282"/>
<dbReference type="InterPro" id="IPR000073">
    <property type="entry name" value="AB_hydrolase_1"/>
</dbReference>
<dbReference type="InterPro" id="IPR050960">
    <property type="entry name" value="AB_hydrolase_4_sf"/>
</dbReference>
<dbReference type="GO" id="GO:0051793">
    <property type="term" value="P:medium-chain fatty acid catabolic process"/>
    <property type="evidence" value="ECO:0007669"/>
    <property type="project" value="TreeGrafter"/>
</dbReference>
<dbReference type="GO" id="GO:0046464">
    <property type="term" value="P:acylglycerol catabolic process"/>
    <property type="evidence" value="ECO:0007669"/>
    <property type="project" value="TreeGrafter"/>
</dbReference>
<feature type="non-terminal residue" evidence="4">
    <location>
        <position position="1"/>
    </location>
</feature>
<reference evidence="4" key="1">
    <citation type="submission" date="2023-06" db="EMBL/GenBank/DDBJ databases">
        <authorList>
            <person name="Delattre M."/>
        </authorList>
    </citation>
    <scope>NUCLEOTIDE SEQUENCE</scope>
    <source>
        <strain evidence="4">AF72</strain>
    </source>
</reference>
<dbReference type="SUPFAM" id="SSF53474">
    <property type="entry name" value="alpha/beta-Hydrolases"/>
    <property type="match status" value="1"/>
</dbReference>
<dbReference type="GO" id="GO:0036126">
    <property type="term" value="C:sperm flagellum"/>
    <property type="evidence" value="ECO:0007669"/>
    <property type="project" value="TreeGrafter"/>
</dbReference>
<dbReference type="GO" id="GO:0097524">
    <property type="term" value="C:sperm plasma membrane"/>
    <property type="evidence" value="ECO:0007669"/>
    <property type="project" value="TreeGrafter"/>
</dbReference>
<evidence type="ECO:0000259" key="3">
    <source>
        <dbReference type="Pfam" id="PF00561"/>
    </source>
</evidence>
<dbReference type="GO" id="GO:0048240">
    <property type="term" value="P:sperm capacitation"/>
    <property type="evidence" value="ECO:0007669"/>
    <property type="project" value="TreeGrafter"/>
</dbReference>
<gene>
    <name evidence="4" type="ORF">MSPICULIGERA_LOCUS13861</name>
</gene>
<evidence type="ECO:0000256" key="1">
    <source>
        <dbReference type="ARBA" id="ARBA00010884"/>
    </source>
</evidence>
<name>A0AA36G282_9BILA</name>